<organism evidence="1 2">
    <name type="scientific">Peptococcus niger</name>
    <dbReference type="NCBI Taxonomy" id="2741"/>
    <lineage>
        <taxon>Bacteria</taxon>
        <taxon>Bacillati</taxon>
        <taxon>Bacillota</taxon>
        <taxon>Clostridia</taxon>
        <taxon>Eubacteriales</taxon>
        <taxon>Peptococcaceae</taxon>
        <taxon>Peptococcus</taxon>
    </lineage>
</organism>
<protein>
    <recommendedName>
        <fullName evidence="3">CRISPR type III-B/RAMP module-associated protein Cmr5</fullName>
    </recommendedName>
</protein>
<proteinExistence type="predicted"/>
<keyword evidence="2" id="KW-1185">Reference proteome</keyword>
<evidence type="ECO:0000313" key="1">
    <source>
        <dbReference type="EMBL" id="SDD31677.1"/>
    </source>
</evidence>
<reference evidence="1 2" key="1">
    <citation type="submission" date="2016-10" db="EMBL/GenBank/DDBJ databases">
        <authorList>
            <person name="de Groot N.N."/>
        </authorList>
    </citation>
    <scope>NUCLEOTIDE SEQUENCE [LARGE SCALE GENOMIC DNA]</scope>
    <source>
        <strain evidence="1 2">DSM 20475</strain>
    </source>
</reference>
<dbReference type="AlphaFoldDB" id="A0A1G6TTH1"/>
<sequence>MTKELDRQQAARERARQVIFMLAERGQLPTEADLRPVRESFLQWMQAVRVADMAAVAPYEARLAVCLTGTDRRTPVGKLIEAAGLIEALAAPEDRLELAAYGESLLAWHHAVAGQETNAQEEADHVR</sequence>
<gene>
    <name evidence="1" type="ORF">SAMN04489866_102218</name>
</gene>
<evidence type="ECO:0008006" key="3">
    <source>
        <dbReference type="Google" id="ProtNLM"/>
    </source>
</evidence>
<evidence type="ECO:0000313" key="2">
    <source>
        <dbReference type="Proteomes" id="UP000198995"/>
    </source>
</evidence>
<dbReference type="Proteomes" id="UP000198995">
    <property type="component" value="Unassembled WGS sequence"/>
</dbReference>
<dbReference type="STRING" id="2741.SAMN04489866_102218"/>
<dbReference type="EMBL" id="FNAF01000002">
    <property type="protein sequence ID" value="SDD31677.1"/>
    <property type="molecule type" value="Genomic_DNA"/>
</dbReference>
<dbReference type="RefSeq" id="WP_091791222.1">
    <property type="nucleotide sequence ID" value="NZ_FNAF01000002.1"/>
</dbReference>
<accession>A0A1G6TTH1</accession>
<name>A0A1G6TTH1_PEPNI</name>